<dbReference type="EMBL" id="WUMK01000002">
    <property type="protein sequence ID" value="MXN44467.1"/>
    <property type="molecule type" value="Genomic_DNA"/>
</dbReference>
<dbReference type="AlphaFoldDB" id="A0A6N8S7T2"/>
<name>A0A6N8S7T2_9HYPH</name>
<evidence type="ECO:0000313" key="3">
    <source>
        <dbReference type="EMBL" id="MXN44467.1"/>
    </source>
</evidence>
<dbReference type="Proteomes" id="UP000435802">
    <property type="component" value="Unassembled WGS sequence"/>
</dbReference>
<sequence>MILSRFFQSRHLVLGFLAIVVLFAAVRIGFPFLIQTDTVRREIEETLKAWTGADVEIGREAAFSFWPYPQVTIGSVRLVDPQAQAGNRELASIESLTASFDLFGAVRGKPVFGDFDLVRPTIHVGWKGDGTFNWRHSGWLMQAIDATAAVAEGQATPELPAERIGAINVVDGTIEVKREDGGAPFRISDINGDIDWSALRRPLDLTLSGVVNGEMTRWTFYCDQPLALLAGRNANVRTNLSADPTTVNFEGLANLSRNAFVSGNLLLSTPSLGHLLAWQGKEIPSVGNMGQVTVEAKVATAGYSAKLEQLKLTLADTQATGVLDVSVPPDGIPQLGGTLAFDHIDLRAFLTAFAPGAERNTATIDTAFVHQFGMDLRLSAKTADFAPFSLQDLAAGMRIENGRASFDVGDSTLLGGRATGRISLSEQGFQGGGHLQMSLSDVDIGAIINTLALPGPLPSGRGTANFELSTERPLWATAPSDVSGQFRLRMGPGTLTHFNQQAFEERAGQNAFFNVSEAADGSFDFVRADVEAKLDRGLAELTKAEIEGNETLLTLSGMIPYRSGSVALAGSLADRPQADATAVVKPAISFFVGGSWPEPVISPISILTGQTPRQ</sequence>
<dbReference type="PANTHER" id="PTHR30441">
    <property type="entry name" value="DUF748 DOMAIN-CONTAINING PROTEIN"/>
    <property type="match status" value="1"/>
</dbReference>
<dbReference type="InterPro" id="IPR007844">
    <property type="entry name" value="AsmA"/>
</dbReference>
<gene>
    <name evidence="3" type="ORF">GR138_04645</name>
</gene>
<keyword evidence="1" id="KW-0812">Transmembrane</keyword>
<dbReference type="RefSeq" id="WP_160857468.1">
    <property type="nucleotide sequence ID" value="NZ_WUMK01000002.1"/>
</dbReference>
<reference evidence="3 4" key="1">
    <citation type="submission" date="2019-12" db="EMBL/GenBank/DDBJ databases">
        <title>Shinella kummerowiae sp. nov., a symbiotic bacterium isolated from root nodules of the herbal legume Kummerowia stipulacea.</title>
        <authorList>
            <person name="Gao J."/>
        </authorList>
    </citation>
    <scope>NUCLEOTIDE SEQUENCE [LARGE SCALE GENOMIC DNA]</scope>
    <source>
        <strain evidence="3 4">CCBAU 25048</strain>
    </source>
</reference>
<dbReference type="PANTHER" id="PTHR30441:SF4">
    <property type="entry name" value="PROTEIN ASMA"/>
    <property type="match status" value="1"/>
</dbReference>
<dbReference type="InterPro" id="IPR052894">
    <property type="entry name" value="AsmA-related"/>
</dbReference>
<feature type="domain" description="AsmA" evidence="2">
    <location>
        <begin position="12"/>
        <end position="279"/>
    </location>
</feature>
<feature type="transmembrane region" description="Helical" evidence="1">
    <location>
        <begin position="12"/>
        <end position="34"/>
    </location>
</feature>
<keyword evidence="4" id="KW-1185">Reference proteome</keyword>
<protein>
    <submittedName>
        <fullName evidence="3">AsmA family protein</fullName>
    </submittedName>
</protein>
<keyword evidence="1" id="KW-1133">Transmembrane helix</keyword>
<organism evidence="3 4">
    <name type="scientific">Shinella kummerowiae</name>
    <dbReference type="NCBI Taxonomy" id="417745"/>
    <lineage>
        <taxon>Bacteria</taxon>
        <taxon>Pseudomonadati</taxon>
        <taxon>Pseudomonadota</taxon>
        <taxon>Alphaproteobacteria</taxon>
        <taxon>Hyphomicrobiales</taxon>
        <taxon>Rhizobiaceae</taxon>
        <taxon>Shinella</taxon>
    </lineage>
</organism>
<comment type="caution">
    <text evidence="3">The sequence shown here is derived from an EMBL/GenBank/DDBJ whole genome shotgun (WGS) entry which is preliminary data.</text>
</comment>
<keyword evidence="1" id="KW-0472">Membrane</keyword>
<evidence type="ECO:0000313" key="4">
    <source>
        <dbReference type="Proteomes" id="UP000435802"/>
    </source>
</evidence>
<evidence type="ECO:0000259" key="2">
    <source>
        <dbReference type="Pfam" id="PF05170"/>
    </source>
</evidence>
<dbReference type="GO" id="GO:0090313">
    <property type="term" value="P:regulation of protein targeting to membrane"/>
    <property type="evidence" value="ECO:0007669"/>
    <property type="project" value="TreeGrafter"/>
</dbReference>
<evidence type="ECO:0000256" key="1">
    <source>
        <dbReference type="SAM" id="Phobius"/>
    </source>
</evidence>
<dbReference type="GO" id="GO:0005886">
    <property type="term" value="C:plasma membrane"/>
    <property type="evidence" value="ECO:0007669"/>
    <property type="project" value="TreeGrafter"/>
</dbReference>
<dbReference type="OrthoDB" id="225437at2"/>
<dbReference type="Pfam" id="PF05170">
    <property type="entry name" value="AsmA"/>
    <property type="match status" value="1"/>
</dbReference>
<proteinExistence type="predicted"/>
<accession>A0A6N8S7T2</accession>